<sequence length="350" mass="38903">MRNHTIDLFAGAGGLSVGLKMSGWDVRVAVEYDSTAIETHRKNMPETLHLCDDIRDIDFKQYAGSIDLVAGGPPCQPFSVSGKQLGKLDVRDMVPEFVRVVREIRPRAFLMENVAGLTTARFLPYLEDRVDELRELGYEVYWQVLNAADYGIPQNRRRLFVIGLPVGTKFDFPKPTHGPSHKNKYRTVAEALEGCPVDHINQAKVIFAKNPILRRSPYAGMLLNGKGRPLNMDAPAHTIPASAGGNRTHILDPQGVLRQYHEHLQAGGKPKTGEVKGCSRLTVRQSARLQTFPDWFEFVGRRNQQYAQIGNAVPPEFAAVVAKALHNALNACGDTLERKRTKKALQASES</sequence>
<dbReference type="GO" id="GO:0032259">
    <property type="term" value="P:methylation"/>
    <property type="evidence" value="ECO:0007669"/>
    <property type="project" value="UniProtKB-KW"/>
</dbReference>
<evidence type="ECO:0000256" key="3">
    <source>
        <dbReference type="ARBA" id="ARBA00022691"/>
    </source>
</evidence>
<dbReference type="NCBIfam" id="TIGR00675">
    <property type="entry name" value="dcm"/>
    <property type="match status" value="1"/>
</dbReference>
<evidence type="ECO:0000256" key="4">
    <source>
        <dbReference type="ARBA" id="ARBA00022747"/>
    </source>
</evidence>
<reference evidence="9 10" key="1">
    <citation type="submission" date="2024-07" db="EMBL/GenBank/DDBJ databases">
        <title>Uliginosibacterium flavum JJ3220;KACC:17644.</title>
        <authorList>
            <person name="Kim M.K."/>
        </authorList>
    </citation>
    <scope>NUCLEOTIDE SEQUENCE [LARGE SCALE GENOMIC DNA]</scope>
    <source>
        <strain evidence="9 10">KACC:17644</strain>
    </source>
</reference>
<keyword evidence="10" id="KW-1185">Reference proteome</keyword>
<comment type="catalytic activity">
    <reaction evidence="5 8">
        <text>a 2'-deoxycytidine in DNA + S-adenosyl-L-methionine = a 5-methyl-2'-deoxycytidine in DNA + S-adenosyl-L-homocysteine + H(+)</text>
        <dbReference type="Rhea" id="RHEA:13681"/>
        <dbReference type="Rhea" id="RHEA-COMP:11369"/>
        <dbReference type="Rhea" id="RHEA-COMP:11370"/>
        <dbReference type="ChEBI" id="CHEBI:15378"/>
        <dbReference type="ChEBI" id="CHEBI:57856"/>
        <dbReference type="ChEBI" id="CHEBI:59789"/>
        <dbReference type="ChEBI" id="CHEBI:85452"/>
        <dbReference type="ChEBI" id="CHEBI:85454"/>
        <dbReference type="EC" id="2.1.1.37"/>
    </reaction>
</comment>
<dbReference type="Pfam" id="PF00145">
    <property type="entry name" value="DNA_methylase"/>
    <property type="match status" value="1"/>
</dbReference>
<dbReference type="Gene3D" id="3.90.120.10">
    <property type="entry name" value="DNA Methylase, subunit A, domain 2"/>
    <property type="match status" value="1"/>
</dbReference>
<evidence type="ECO:0000256" key="5">
    <source>
        <dbReference type="ARBA" id="ARBA00047422"/>
    </source>
</evidence>
<organism evidence="9 10">
    <name type="scientific">Uliginosibacterium flavum</name>
    <dbReference type="NCBI Taxonomy" id="1396831"/>
    <lineage>
        <taxon>Bacteria</taxon>
        <taxon>Pseudomonadati</taxon>
        <taxon>Pseudomonadota</taxon>
        <taxon>Betaproteobacteria</taxon>
        <taxon>Rhodocyclales</taxon>
        <taxon>Zoogloeaceae</taxon>
        <taxon>Uliginosibacterium</taxon>
    </lineage>
</organism>
<name>A0ABV2TMK7_9RHOO</name>
<dbReference type="SUPFAM" id="SSF53335">
    <property type="entry name" value="S-adenosyl-L-methionine-dependent methyltransferases"/>
    <property type="match status" value="1"/>
</dbReference>
<evidence type="ECO:0000256" key="7">
    <source>
        <dbReference type="RuleBase" id="RU000416"/>
    </source>
</evidence>
<keyword evidence="2 6" id="KW-0808">Transferase</keyword>
<dbReference type="RefSeq" id="WP_354600736.1">
    <property type="nucleotide sequence ID" value="NZ_JBEWZI010000007.1"/>
</dbReference>
<protein>
    <recommendedName>
        <fullName evidence="8">Cytosine-specific methyltransferase</fullName>
        <ecNumber evidence="8">2.1.1.37</ecNumber>
    </recommendedName>
</protein>
<comment type="similarity">
    <text evidence="6 7">Belongs to the class I-like SAM-binding methyltransferase superfamily. C5-methyltransferase family.</text>
</comment>
<dbReference type="EC" id="2.1.1.37" evidence="8"/>
<evidence type="ECO:0000256" key="6">
    <source>
        <dbReference type="PROSITE-ProRule" id="PRU01016"/>
    </source>
</evidence>
<evidence type="ECO:0000256" key="8">
    <source>
        <dbReference type="RuleBase" id="RU000417"/>
    </source>
</evidence>
<evidence type="ECO:0000256" key="1">
    <source>
        <dbReference type="ARBA" id="ARBA00022603"/>
    </source>
</evidence>
<feature type="active site" evidence="6">
    <location>
        <position position="75"/>
    </location>
</feature>
<dbReference type="EMBL" id="JBEWZI010000007">
    <property type="protein sequence ID" value="MET7014277.1"/>
    <property type="molecule type" value="Genomic_DNA"/>
</dbReference>
<dbReference type="PANTHER" id="PTHR10629:SF52">
    <property type="entry name" value="DNA (CYTOSINE-5)-METHYLTRANSFERASE 1"/>
    <property type="match status" value="1"/>
</dbReference>
<proteinExistence type="inferred from homology"/>
<keyword evidence="4" id="KW-0680">Restriction system</keyword>
<dbReference type="InterPro" id="IPR001525">
    <property type="entry name" value="C5_MeTfrase"/>
</dbReference>
<dbReference type="PANTHER" id="PTHR10629">
    <property type="entry name" value="CYTOSINE-SPECIFIC METHYLTRANSFERASE"/>
    <property type="match status" value="1"/>
</dbReference>
<dbReference type="InterPro" id="IPR018117">
    <property type="entry name" value="C5_DNA_meth_AS"/>
</dbReference>
<comment type="caution">
    <text evidence="9">The sequence shown here is derived from an EMBL/GenBank/DDBJ whole genome shotgun (WGS) entry which is preliminary data.</text>
</comment>
<dbReference type="Gene3D" id="3.40.50.150">
    <property type="entry name" value="Vaccinia Virus protein VP39"/>
    <property type="match status" value="1"/>
</dbReference>
<dbReference type="PROSITE" id="PS00094">
    <property type="entry name" value="C5_MTASE_1"/>
    <property type="match status" value="1"/>
</dbReference>
<dbReference type="Proteomes" id="UP001549691">
    <property type="component" value="Unassembled WGS sequence"/>
</dbReference>
<dbReference type="PRINTS" id="PR00105">
    <property type="entry name" value="C5METTRFRASE"/>
</dbReference>
<dbReference type="CDD" id="cd00315">
    <property type="entry name" value="Cyt_C5_DNA_methylase"/>
    <property type="match status" value="1"/>
</dbReference>
<evidence type="ECO:0000256" key="2">
    <source>
        <dbReference type="ARBA" id="ARBA00022679"/>
    </source>
</evidence>
<evidence type="ECO:0000313" key="10">
    <source>
        <dbReference type="Proteomes" id="UP001549691"/>
    </source>
</evidence>
<accession>A0ABV2TMK7</accession>
<gene>
    <name evidence="9" type="ORF">ABXR19_08745</name>
</gene>
<dbReference type="PROSITE" id="PS51679">
    <property type="entry name" value="SAM_MT_C5"/>
    <property type="match status" value="1"/>
</dbReference>
<keyword evidence="3 6" id="KW-0949">S-adenosyl-L-methionine</keyword>
<evidence type="ECO:0000313" key="9">
    <source>
        <dbReference type="EMBL" id="MET7014277.1"/>
    </source>
</evidence>
<dbReference type="InterPro" id="IPR029063">
    <property type="entry name" value="SAM-dependent_MTases_sf"/>
</dbReference>
<keyword evidence="1 6" id="KW-0489">Methyltransferase</keyword>
<dbReference type="GO" id="GO:0003886">
    <property type="term" value="F:DNA (cytosine-5-)-methyltransferase activity"/>
    <property type="evidence" value="ECO:0007669"/>
    <property type="project" value="UniProtKB-EC"/>
</dbReference>
<dbReference type="InterPro" id="IPR050390">
    <property type="entry name" value="C5-Methyltransferase"/>
</dbReference>